<evidence type="ECO:0008006" key="3">
    <source>
        <dbReference type="Google" id="ProtNLM"/>
    </source>
</evidence>
<gene>
    <name evidence="1" type="ORF">MKI86_07735</name>
</gene>
<name>A0ABT0CKC1_9HYPH</name>
<keyword evidence="2" id="KW-1185">Reference proteome</keyword>
<evidence type="ECO:0000313" key="1">
    <source>
        <dbReference type="EMBL" id="MCJ8149026.1"/>
    </source>
</evidence>
<dbReference type="InterPro" id="IPR011006">
    <property type="entry name" value="CheY-like_superfamily"/>
</dbReference>
<reference evidence="1 2" key="1">
    <citation type="submission" date="2022-02" db="EMBL/GenBank/DDBJ databases">
        <title>Shinella B3.7 sp. nov., isolated from Sediment (Zhairuo Island).</title>
        <authorList>
            <person name="Chen G."/>
        </authorList>
    </citation>
    <scope>NUCLEOTIDE SEQUENCE [LARGE SCALE GENOMIC DNA]</scope>
    <source>
        <strain evidence="1 2">B3.7</strain>
    </source>
</reference>
<dbReference type="EMBL" id="JAKVIN010000003">
    <property type="protein sequence ID" value="MCJ8149026.1"/>
    <property type="molecule type" value="Genomic_DNA"/>
</dbReference>
<proteinExistence type="predicted"/>
<dbReference type="RefSeq" id="WP_241599533.1">
    <property type="nucleotide sequence ID" value="NZ_JAKVIN010000003.1"/>
</dbReference>
<dbReference type="Proteomes" id="UP001201844">
    <property type="component" value="Unassembled WGS sequence"/>
</dbReference>
<comment type="caution">
    <text evidence="1">The sequence shown here is derived from an EMBL/GenBank/DDBJ whole genome shotgun (WGS) entry which is preliminary data.</text>
</comment>
<dbReference type="Gene3D" id="3.40.50.2300">
    <property type="match status" value="1"/>
</dbReference>
<evidence type="ECO:0000313" key="2">
    <source>
        <dbReference type="Proteomes" id="UP001201844"/>
    </source>
</evidence>
<accession>A0ABT0CKC1</accession>
<protein>
    <recommendedName>
        <fullName evidence="3">Response regulatory domain-containing protein</fullName>
    </recommendedName>
</protein>
<organism evidence="1 2">
    <name type="scientific">Shinella sedimenti</name>
    <dbReference type="NCBI Taxonomy" id="2919913"/>
    <lineage>
        <taxon>Bacteria</taxon>
        <taxon>Pseudomonadati</taxon>
        <taxon>Pseudomonadota</taxon>
        <taxon>Alphaproteobacteria</taxon>
        <taxon>Hyphomicrobiales</taxon>
        <taxon>Rhizobiaceae</taxon>
        <taxon>Shinella</taxon>
    </lineage>
</organism>
<sequence length="139" mass="15246">MDEEYRAMDQSFPHIVIAEHEFLIALDAEYLIRSAIDCRTTLVRPEQLGQWNPAALADVDLCLIDVPLDMSGIAPAIQRLIDAGVPLLLTTVSEAHQKGVTGFETLPVATKPFEADTLLAMVRAQLHRAAQPAEDADQN</sequence>
<dbReference type="SUPFAM" id="SSF52172">
    <property type="entry name" value="CheY-like"/>
    <property type="match status" value="1"/>
</dbReference>